<dbReference type="InterPro" id="IPR015424">
    <property type="entry name" value="PyrdxlP-dep_Trfase"/>
</dbReference>
<evidence type="ECO:0000256" key="5">
    <source>
        <dbReference type="ARBA" id="ARBA00022679"/>
    </source>
</evidence>
<dbReference type="Gene3D" id="3.40.640.10">
    <property type="entry name" value="Type I PLP-dependent aspartate aminotransferase-like (Major domain)"/>
    <property type="match status" value="1"/>
</dbReference>
<keyword evidence="5" id="KW-0808">Transferase</keyword>
<dbReference type="GO" id="GO:0030170">
    <property type="term" value="F:pyridoxal phosphate binding"/>
    <property type="evidence" value="ECO:0007669"/>
    <property type="project" value="InterPro"/>
</dbReference>
<dbReference type="PANTHER" id="PTHR11879:SF22">
    <property type="entry name" value="ASPARTATE AMINOTRANSFERASE, MITOCHONDRIAL"/>
    <property type="match status" value="1"/>
</dbReference>
<dbReference type="GO" id="GO:0004069">
    <property type="term" value="F:L-aspartate:2-oxoglutarate aminotransferase activity"/>
    <property type="evidence" value="ECO:0007669"/>
    <property type="project" value="TreeGrafter"/>
</dbReference>
<evidence type="ECO:0000256" key="4">
    <source>
        <dbReference type="ARBA" id="ARBA00022576"/>
    </source>
</evidence>
<dbReference type="InterPro" id="IPR015422">
    <property type="entry name" value="PyrdxlP-dep_Trfase_small"/>
</dbReference>
<dbReference type="InterPro" id="IPR015421">
    <property type="entry name" value="PyrdxlP-dep_Trfase_major"/>
</dbReference>
<reference evidence="8" key="1">
    <citation type="submission" date="2018-05" db="EMBL/GenBank/DDBJ databases">
        <authorList>
            <person name="Lanie J.A."/>
            <person name="Ng W.-L."/>
            <person name="Kazmierczak K.M."/>
            <person name="Andrzejewski T.M."/>
            <person name="Davidsen T.M."/>
            <person name="Wayne K.J."/>
            <person name="Tettelin H."/>
            <person name="Glass J.I."/>
            <person name="Rusch D."/>
            <person name="Podicherti R."/>
            <person name="Tsui H.-C.T."/>
            <person name="Winkler M.E."/>
        </authorList>
    </citation>
    <scope>NUCLEOTIDE SEQUENCE</scope>
</reference>
<dbReference type="GO" id="GO:0004838">
    <property type="term" value="F:L-tyrosine-2-oxoglutarate transaminase activity"/>
    <property type="evidence" value="ECO:0007669"/>
    <property type="project" value="TreeGrafter"/>
</dbReference>
<protein>
    <recommendedName>
        <fullName evidence="7">Aminotransferase class I/classII large domain-containing protein</fullName>
    </recommendedName>
</protein>
<evidence type="ECO:0000256" key="3">
    <source>
        <dbReference type="ARBA" id="ARBA00011738"/>
    </source>
</evidence>
<dbReference type="PANTHER" id="PTHR11879">
    <property type="entry name" value="ASPARTATE AMINOTRANSFERASE"/>
    <property type="match status" value="1"/>
</dbReference>
<dbReference type="GO" id="GO:0042802">
    <property type="term" value="F:identical protein binding"/>
    <property type="evidence" value="ECO:0007669"/>
    <property type="project" value="TreeGrafter"/>
</dbReference>
<evidence type="ECO:0000313" key="8">
    <source>
        <dbReference type="EMBL" id="SVD29432.1"/>
    </source>
</evidence>
<evidence type="ECO:0000259" key="7">
    <source>
        <dbReference type="Pfam" id="PF00155"/>
    </source>
</evidence>
<feature type="non-terminal residue" evidence="8">
    <location>
        <position position="1"/>
    </location>
</feature>
<comment type="subunit">
    <text evidence="3">Homodimer.</text>
</comment>
<organism evidence="8">
    <name type="scientific">marine metagenome</name>
    <dbReference type="NCBI Taxonomy" id="408172"/>
    <lineage>
        <taxon>unclassified sequences</taxon>
        <taxon>metagenomes</taxon>
        <taxon>ecological metagenomes</taxon>
    </lineage>
</organism>
<dbReference type="InterPro" id="IPR004839">
    <property type="entry name" value="Aminotransferase_I/II_large"/>
</dbReference>
<evidence type="ECO:0000256" key="1">
    <source>
        <dbReference type="ARBA" id="ARBA00001933"/>
    </source>
</evidence>
<evidence type="ECO:0000256" key="6">
    <source>
        <dbReference type="ARBA" id="ARBA00022898"/>
    </source>
</evidence>
<dbReference type="AlphaFoldDB" id="A0A382U615"/>
<keyword evidence="6" id="KW-0663">Pyridoxal phosphate</keyword>
<dbReference type="CDD" id="cd00609">
    <property type="entry name" value="AAT_like"/>
    <property type="match status" value="1"/>
</dbReference>
<dbReference type="InterPro" id="IPR000796">
    <property type="entry name" value="Asp_trans"/>
</dbReference>
<comment type="cofactor">
    <cofactor evidence="1">
        <name>pyridoxal 5'-phosphate</name>
        <dbReference type="ChEBI" id="CHEBI:597326"/>
    </cofactor>
</comment>
<dbReference type="GO" id="GO:0005829">
    <property type="term" value="C:cytosol"/>
    <property type="evidence" value="ECO:0007669"/>
    <property type="project" value="TreeGrafter"/>
</dbReference>
<dbReference type="SUPFAM" id="SSF53383">
    <property type="entry name" value="PLP-dependent transferases"/>
    <property type="match status" value="1"/>
</dbReference>
<dbReference type="EMBL" id="UINC01141598">
    <property type="protein sequence ID" value="SVD29432.1"/>
    <property type="molecule type" value="Genomic_DNA"/>
</dbReference>
<keyword evidence="4" id="KW-0032">Aminotransferase</keyword>
<dbReference type="Pfam" id="PF00155">
    <property type="entry name" value="Aminotran_1_2"/>
    <property type="match status" value="1"/>
</dbReference>
<dbReference type="GO" id="GO:0033585">
    <property type="term" value="P:L-phenylalanine biosynthetic process from chorismate via phenylpyruvate"/>
    <property type="evidence" value="ECO:0007669"/>
    <property type="project" value="TreeGrafter"/>
</dbReference>
<evidence type="ECO:0000256" key="2">
    <source>
        <dbReference type="ARBA" id="ARBA00007441"/>
    </source>
</evidence>
<dbReference type="PRINTS" id="PR00799">
    <property type="entry name" value="TRANSAMINASE"/>
</dbReference>
<feature type="non-terminal residue" evidence="8">
    <location>
        <position position="245"/>
    </location>
</feature>
<sequence>VFERVPSAPPDPILGLSAAFAADDRSHKISLGVGEYRDASGKTPVLDVVRAAEARLLAAGSSKTYLPIDGTPAYGRLVRELVFGQDRADSADTVTVQTPGGTGALRVAADFIANHFPDARIWLPDPTWANHPKIFEAARVPCLSYRYYNSEAKGLDAPGMLEALQQTEKGDVVLLHACCHNPSGVDLDADTWQAAGKLLADRGALALVDFAYQGFGDGLEQDAAGLRLFCEQVPEMFVATSYSKN</sequence>
<proteinExistence type="inferred from homology"/>
<dbReference type="Gene3D" id="3.90.1150.10">
    <property type="entry name" value="Aspartate Aminotransferase, domain 1"/>
    <property type="match status" value="1"/>
</dbReference>
<feature type="domain" description="Aminotransferase class I/classII large" evidence="7">
    <location>
        <begin position="27"/>
        <end position="245"/>
    </location>
</feature>
<name>A0A382U615_9ZZZZ</name>
<accession>A0A382U615</accession>
<gene>
    <name evidence="8" type="ORF">METZ01_LOCUS382286</name>
</gene>
<comment type="similarity">
    <text evidence="2">Belongs to the class-I pyridoxal-phosphate-dependent aminotransferase family.</text>
</comment>